<comment type="subcellular location">
    <subcellularLocation>
        <location evidence="1">Nucleus</location>
    </subcellularLocation>
</comment>
<dbReference type="GeneTree" id="ENSGT00390000007119"/>
<evidence type="ECO:0000256" key="2">
    <source>
        <dbReference type="ARBA" id="ARBA00023242"/>
    </source>
</evidence>
<evidence type="ECO:0000256" key="4">
    <source>
        <dbReference type="ARBA" id="ARBA00042764"/>
    </source>
</evidence>
<dbReference type="Gene3D" id="3.10.20.90">
    <property type="entry name" value="Phosphatidylinositol 3-kinase Catalytic Subunit, Chain A, domain 1"/>
    <property type="match status" value="2"/>
</dbReference>
<dbReference type="PANTHER" id="PTHR47187:SF1">
    <property type="entry name" value="NFATC2-INTERACTING PROTEIN"/>
    <property type="match status" value="1"/>
</dbReference>
<reference evidence="8" key="2">
    <citation type="submission" date="2025-09" db="UniProtKB">
        <authorList>
            <consortium name="Ensembl"/>
        </authorList>
    </citation>
    <scope>IDENTIFICATION</scope>
</reference>
<evidence type="ECO:0000256" key="5">
    <source>
        <dbReference type="SAM" id="MobiDB-lite"/>
    </source>
</evidence>
<accession>A0A3Q1G6L6</accession>
<dbReference type="InParanoid" id="A0A3Q1G6L6"/>
<evidence type="ECO:0000256" key="1">
    <source>
        <dbReference type="ARBA" id="ARBA00004123"/>
    </source>
</evidence>
<dbReference type="FunCoup" id="A0A3Q1G6L6">
    <property type="interactions" value="131"/>
</dbReference>
<dbReference type="InterPro" id="IPR029071">
    <property type="entry name" value="Ubiquitin-like_domsf"/>
</dbReference>
<protein>
    <recommendedName>
        <fullName evidence="3">NFATC2-interacting protein</fullName>
    </recommendedName>
    <alternativeName>
        <fullName evidence="4">Nuclear factor of activated T-cells, cytoplasmic 2-interacting protein</fullName>
    </alternativeName>
</protein>
<organism evidence="8 9">
    <name type="scientific">Acanthochromis polyacanthus</name>
    <name type="common">spiny chromis</name>
    <dbReference type="NCBI Taxonomy" id="80966"/>
    <lineage>
        <taxon>Eukaryota</taxon>
        <taxon>Metazoa</taxon>
        <taxon>Chordata</taxon>
        <taxon>Craniata</taxon>
        <taxon>Vertebrata</taxon>
        <taxon>Euteleostomi</taxon>
        <taxon>Actinopterygii</taxon>
        <taxon>Neopterygii</taxon>
        <taxon>Teleostei</taxon>
        <taxon>Neoteleostei</taxon>
        <taxon>Acanthomorphata</taxon>
        <taxon>Ovalentaria</taxon>
        <taxon>Pomacentridae</taxon>
        <taxon>Acanthochromis</taxon>
    </lineage>
</organism>
<dbReference type="PANTHER" id="PTHR47187">
    <property type="entry name" value="NFATC2-INTERACTING PROTEIN"/>
    <property type="match status" value="1"/>
</dbReference>
<dbReference type="GO" id="GO:0005634">
    <property type="term" value="C:nucleus"/>
    <property type="evidence" value="ECO:0007669"/>
    <property type="project" value="UniProtKB-SubCell"/>
</dbReference>
<dbReference type="InterPro" id="IPR052324">
    <property type="entry name" value="NFATC2-Int_DNA_Repair"/>
</dbReference>
<feature type="domain" description="Rad60/SUMO-like" evidence="7">
    <location>
        <begin position="316"/>
        <end position="386"/>
    </location>
</feature>
<dbReference type="AlphaFoldDB" id="A0A3Q1G6L6"/>
<feature type="chain" id="PRO_5018655195" description="NFATC2-interacting protein" evidence="6">
    <location>
        <begin position="30"/>
        <end position="388"/>
    </location>
</feature>
<evidence type="ECO:0000313" key="9">
    <source>
        <dbReference type="Proteomes" id="UP000257200"/>
    </source>
</evidence>
<name>A0A3Q1G6L6_9TELE</name>
<reference evidence="8" key="1">
    <citation type="submission" date="2025-08" db="UniProtKB">
        <authorList>
            <consortium name="Ensembl"/>
        </authorList>
    </citation>
    <scope>IDENTIFICATION</scope>
</reference>
<feature type="signal peptide" evidence="6">
    <location>
        <begin position="1"/>
        <end position="29"/>
    </location>
</feature>
<proteinExistence type="predicted"/>
<evidence type="ECO:0000313" key="8">
    <source>
        <dbReference type="Ensembl" id="ENSAPOP00000024569.1"/>
    </source>
</evidence>
<dbReference type="STRING" id="80966.ENSAPOP00000024569"/>
<dbReference type="SUPFAM" id="SSF54236">
    <property type="entry name" value="Ubiquitin-like"/>
    <property type="match status" value="2"/>
</dbReference>
<keyword evidence="2" id="KW-0539">Nucleus</keyword>
<dbReference type="Ensembl" id="ENSAPOT00000008477.1">
    <property type="protein sequence ID" value="ENSAPOP00000024569.1"/>
    <property type="gene ID" value="ENSAPOG00000007026.1"/>
</dbReference>
<feature type="region of interest" description="Disordered" evidence="5">
    <location>
        <begin position="88"/>
        <end position="202"/>
    </location>
</feature>
<evidence type="ECO:0000259" key="7">
    <source>
        <dbReference type="Pfam" id="PF11976"/>
    </source>
</evidence>
<dbReference type="GO" id="GO:0045944">
    <property type="term" value="P:positive regulation of transcription by RNA polymerase II"/>
    <property type="evidence" value="ECO:0007669"/>
    <property type="project" value="TreeGrafter"/>
</dbReference>
<dbReference type="Proteomes" id="UP000257200">
    <property type="component" value="Unplaced"/>
</dbReference>
<dbReference type="InterPro" id="IPR022617">
    <property type="entry name" value="Rad60/SUMO-like_dom"/>
</dbReference>
<sequence length="388" mass="43314">MNPRVLFHSSRCFFMTGFMFFNLFSCCRLCKPDVESLQCFCSQVSDVEVQPVKPKRRRILDPSAIVPVPVYSNKVSSSLQLKPTAALFTTKPNSDDGPDDSLWSEFSSRETPPPIITLSDSEDEAEPKRREAEKQPEAVRCPSPPPESPVQKQSRKVQQKINEIDRSLRAVSSLLSPECPNQTTRRRRRRSSSPPEKQQDDVIIMSPNDDDDIIIMSPEPQSSEYSQSVREIPLKIRCRTDVHKIPVLSSTPLSDVVSQLSLILSVPPPRLLLLREEVELPMDATVSELGLGIADIIECVVMAAEDKSEACSGSIITVRLQSKDRASSQEFSLDRGSPLGSVFSKYLSTMSAGNQKKVRFHFDGCKVTNSQTPAQLDMEDGDIIEVWT</sequence>
<keyword evidence="9" id="KW-1185">Reference proteome</keyword>
<evidence type="ECO:0000256" key="6">
    <source>
        <dbReference type="SAM" id="SignalP"/>
    </source>
</evidence>
<feature type="compositionally biased region" description="Basic and acidic residues" evidence="5">
    <location>
        <begin position="126"/>
        <end position="137"/>
    </location>
</feature>
<dbReference type="Pfam" id="PF11976">
    <property type="entry name" value="Rad60-SLD"/>
    <property type="match status" value="1"/>
</dbReference>
<keyword evidence="6" id="KW-0732">Signal</keyword>
<feature type="compositionally biased region" description="Polar residues" evidence="5">
    <location>
        <begin position="173"/>
        <end position="183"/>
    </location>
</feature>
<evidence type="ECO:0000256" key="3">
    <source>
        <dbReference type="ARBA" id="ARBA00039921"/>
    </source>
</evidence>